<proteinExistence type="predicted"/>
<dbReference type="InterPro" id="IPR034609">
    <property type="entry name" value="Syce2"/>
</dbReference>
<dbReference type="PANTHER" id="PTHR28398">
    <property type="entry name" value="SYNAPTONEMAL COMPLEX CENTRAL ELEMENT PROTEIN 2"/>
    <property type="match status" value="1"/>
</dbReference>
<accession>A0A8X7XPD3</accession>
<protein>
    <submittedName>
        <fullName evidence="1">SYCE2 protein</fullName>
    </submittedName>
</protein>
<dbReference type="AlphaFoldDB" id="A0A8X7XPD3"/>
<comment type="caution">
    <text evidence="1">The sequence shown here is derived from an EMBL/GenBank/DDBJ whole genome shotgun (WGS) entry which is preliminary data.</text>
</comment>
<keyword evidence="2" id="KW-1185">Reference proteome</keyword>
<sequence>MEKKTQELIDQINENRKVDDSFWSKFQEALNMKVLQCCQKIEEQMYGIYEENNILIHENMQELSQVLKRISQLSNELQQASQKIASVYKSFCVQPEL</sequence>
<gene>
    <name evidence="1" type="primary">Syce2</name>
    <name evidence="1" type="ORF">GTO96_0005835</name>
</gene>
<reference evidence="1 2" key="1">
    <citation type="journal article" date="2021" name="Cell">
        <title>Tracing the genetic footprints of vertebrate landing in non-teleost ray-finned fishes.</title>
        <authorList>
            <person name="Bi X."/>
            <person name="Wang K."/>
            <person name="Yang L."/>
            <person name="Pan H."/>
            <person name="Jiang H."/>
            <person name="Wei Q."/>
            <person name="Fang M."/>
            <person name="Yu H."/>
            <person name="Zhu C."/>
            <person name="Cai Y."/>
            <person name="He Y."/>
            <person name="Gan X."/>
            <person name="Zeng H."/>
            <person name="Yu D."/>
            <person name="Zhu Y."/>
            <person name="Jiang H."/>
            <person name="Qiu Q."/>
            <person name="Yang H."/>
            <person name="Zhang Y.E."/>
            <person name="Wang W."/>
            <person name="Zhu M."/>
            <person name="He S."/>
            <person name="Zhang G."/>
        </authorList>
    </citation>
    <scope>NUCLEOTIDE SEQUENCE [LARGE SCALE GENOMIC DNA]</scope>
    <source>
        <strain evidence="1">Bchr_013</strain>
    </source>
</reference>
<feature type="non-terminal residue" evidence="1">
    <location>
        <position position="97"/>
    </location>
</feature>
<feature type="non-terminal residue" evidence="1">
    <location>
        <position position="1"/>
    </location>
</feature>
<dbReference type="GO" id="GO:0000801">
    <property type="term" value="C:central element"/>
    <property type="evidence" value="ECO:0007669"/>
    <property type="project" value="InterPro"/>
</dbReference>
<evidence type="ECO:0000313" key="1">
    <source>
        <dbReference type="EMBL" id="KAG2470590.1"/>
    </source>
</evidence>
<name>A0A8X7XPD3_POLSE</name>
<dbReference type="EMBL" id="JAATIS010000094">
    <property type="protein sequence ID" value="KAG2470590.1"/>
    <property type="molecule type" value="Genomic_DNA"/>
</dbReference>
<evidence type="ECO:0000313" key="2">
    <source>
        <dbReference type="Proteomes" id="UP000886611"/>
    </source>
</evidence>
<dbReference type="Proteomes" id="UP000886611">
    <property type="component" value="Unassembled WGS sequence"/>
</dbReference>
<dbReference type="PANTHER" id="PTHR28398:SF1">
    <property type="entry name" value="SYNAPTONEMAL COMPLEX CENTRAL ELEMENT PROTEIN 2"/>
    <property type="match status" value="1"/>
</dbReference>
<dbReference type="GO" id="GO:0007130">
    <property type="term" value="P:synaptonemal complex assembly"/>
    <property type="evidence" value="ECO:0007669"/>
    <property type="project" value="InterPro"/>
</dbReference>
<organism evidence="1 2">
    <name type="scientific">Polypterus senegalus</name>
    <name type="common">Senegal bichir</name>
    <dbReference type="NCBI Taxonomy" id="55291"/>
    <lineage>
        <taxon>Eukaryota</taxon>
        <taxon>Metazoa</taxon>
        <taxon>Chordata</taxon>
        <taxon>Craniata</taxon>
        <taxon>Vertebrata</taxon>
        <taxon>Euteleostomi</taxon>
        <taxon>Actinopterygii</taxon>
        <taxon>Polypteriformes</taxon>
        <taxon>Polypteridae</taxon>
        <taxon>Polypterus</taxon>
    </lineage>
</organism>